<dbReference type="AlphaFoldDB" id="A0A6L2MGN0"/>
<accession>A0A6L2MGN0</accession>
<feature type="signal peptide" evidence="1">
    <location>
        <begin position="1"/>
        <end position="17"/>
    </location>
</feature>
<feature type="chain" id="PRO_5027009869" description="Secreted protein" evidence="1">
    <location>
        <begin position="18"/>
        <end position="131"/>
    </location>
</feature>
<evidence type="ECO:0008006" key="3">
    <source>
        <dbReference type="Google" id="ProtNLM"/>
    </source>
</evidence>
<keyword evidence="1" id="KW-0732">Signal</keyword>
<dbReference type="EMBL" id="BKCJ010006628">
    <property type="protein sequence ID" value="GEU73126.1"/>
    <property type="molecule type" value="Genomic_DNA"/>
</dbReference>
<reference evidence="2" key="1">
    <citation type="journal article" date="2019" name="Sci. Rep.">
        <title>Draft genome of Tanacetum cinerariifolium, the natural source of mosquito coil.</title>
        <authorList>
            <person name="Yamashiro T."/>
            <person name="Shiraishi A."/>
            <person name="Satake H."/>
            <person name="Nakayama K."/>
        </authorList>
    </citation>
    <scope>NUCLEOTIDE SEQUENCE</scope>
</reference>
<proteinExistence type="predicted"/>
<organism evidence="2">
    <name type="scientific">Tanacetum cinerariifolium</name>
    <name type="common">Dalmatian daisy</name>
    <name type="synonym">Chrysanthemum cinerariifolium</name>
    <dbReference type="NCBI Taxonomy" id="118510"/>
    <lineage>
        <taxon>Eukaryota</taxon>
        <taxon>Viridiplantae</taxon>
        <taxon>Streptophyta</taxon>
        <taxon>Embryophyta</taxon>
        <taxon>Tracheophyta</taxon>
        <taxon>Spermatophyta</taxon>
        <taxon>Magnoliopsida</taxon>
        <taxon>eudicotyledons</taxon>
        <taxon>Gunneridae</taxon>
        <taxon>Pentapetalae</taxon>
        <taxon>asterids</taxon>
        <taxon>campanulids</taxon>
        <taxon>Asterales</taxon>
        <taxon>Asteraceae</taxon>
        <taxon>Asteroideae</taxon>
        <taxon>Anthemideae</taxon>
        <taxon>Anthemidinae</taxon>
        <taxon>Tanacetum</taxon>
    </lineage>
</organism>
<protein>
    <recommendedName>
        <fullName evidence="3">Secreted protein</fullName>
    </recommendedName>
</protein>
<sequence>MFGLFNLLFTLLHITIRDVGTPLLMKKLLLIQMFFMSDQVGEYQGAYKDLLRFCIMTIWDKGLEREQNVGVPIYGERSDLLISEVGNHGAKGCRCYAFCCKRGFRYDCCFMKRKRPGKRGERLCRLGVKLT</sequence>
<comment type="caution">
    <text evidence="2">The sequence shown here is derived from an EMBL/GenBank/DDBJ whole genome shotgun (WGS) entry which is preliminary data.</text>
</comment>
<name>A0A6L2MGN0_TANCI</name>
<evidence type="ECO:0000256" key="1">
    <source>
        <dbReference type="SAM" id="SignalP"/>
    </source>
</evidence>
<evidence type="ECO:0000313" key="2">
    <source>
        <dbReference type="EMBL" id="GEU73126.1"/>
    </source>
</evidence>
<gene>
    <name evidence="2" type="ORF">Tci_045104</name>
</gene>